<proteinExistence type="predicted"/>
<dbReference type="Proteomes" id="UP000015453">
    <property type="component" value="Unassembled WGS sequence"/>
</dbReference>
<comment type="caution">
    <text evidence="1">The sequence shown here is derived from an EMBL/GenBank/DDBJ whole genome shotgun (WGS) entry which is preliminary data.</text>
</comment>
<gene>
    <name evidence="1" type="ORF">M569_17739</name>
</gene>
<evidence type="ECO:0000313" key="1">
    <source>
        <dbReference type="EMBL" id="EPS57086.1"/>
    </source>
</evidence>
<dbReference type="AlphaFoldDB" id="S8BY46"/>
<reference evidence="1 2" key="1">
    <citation type="journal article" date="2013" name="BMC Genomics">
        <title>The miniature genome of a carnivorous plant Genlisea aurea contains a low number of genes and short non-coding sequences.</title>
        <authorList>
            <person name="Leushkin E.V."/>
            <person name="Sutormin R.A."/>
            <person name="Nabieva E.R."/>
            <person name="Penin A.A."/>
            <person name="Kondrashov A.S."/>
            <person name="Logacheva M.D."/>
        </authorList>
    </citation>
    <scope>NUCLEOTIDE SEQUENCE [LARGE SCALE GENOMIC DNA]</scope>
</reference>
<organism evidence="1 2">
    <name type="scientific">Genlisea aurea</name>
    <dbReference type="NCBI Taxonomy" id="192259"/>
    <lineage>
        <taxon>Eukaryota</taxon>
        <taxon>Viridiplantae</taxon>
        <taxon>Streptophyta</taxon>
        <taxon>Embryophyta</taxon>
        <taxon>Tracheophyta</taxon>
        <taxon>Spermatophyta</taxon>
        <taxon>Magnoliopsida</taxon>
        <taxon>eudicotyledons</taxon>
        <taxon>Gunneridae</taxon>
        <taxon>Pentapetalae</taxon>
        <taxon>asterids</taxon>
        <taxon>lamiids</taxon>
        <taxon>Lamiales</taxon>
        <taxon>Lentibulariaceae</taxon>
        <taxon>Genlisea</taxon>
    </lineage>
</organism>
<sequence>MTIHWQHSNRGHTTLNGFPSKAPKRKIGCLTGQTAKHCQPTPGIASGGLTPAAPVFATRSEAPESLADLSTCTKFYLLGSSLIDSSTNDFSPVMLGSGSQKSYPPEKLASKGRLAPPPLVLAELASLEVSLLLRAGQVGL</sequence>
<protein>
    <submittedName>
        <fullName evidence="1">Uncharacterized protein</fullName>
    </submittedName>
</protein>
<accession>S8BY46</accession>
<name>S8BY46_9LAMI</name>
<dbReference type="EMBL" id="AUSU01010696">
    <property type="protein sequence ID" value="EPS57086.1"/>
    <property type="molecule type" value="Genomic_DNA"/>
</dbReference>
<keyword evidence="2" id="KW-1185">Reference proteome</keyword>
<evidence type="ECO:0000313" key="2">
    <source>
        <dbReference type="Proteomes" id="UP000015453"/>
    </source>
</evidence>